<organism evidence="1 2">
    <name type="scientific">Pistacia integerrima</name>
    <dbReference type="NCBI Taxonomy" id="434235"/>
    <lineage>
        <taxon>Eukaryota</taxon>
        <taxon>Viridiplantae</taxon>
        <taxon>Streptophyta</taxon>
        <taxon>Embryophyta</taxon>
        <taxon>Tracheophyta</taxon>
        <taxon>Spermatophyta</taxon>
        <taxon>Magnoliopsida</taxon>
        <taxon>eudicotyledons</taxon>
        <taxon>Gunneridae</taxon>
        <taxon>Pentapetalae</taxon>
        <taxon>rosids</taxon>
        <taxon>malvids</taxon>
        <taxon>Sapindales</taxon>
        <taxon>Anacardiaceae</taxon>
        <taxon>Pistacia</taxon>
    </lineage>
</organism>
<proteinExistence type="predicted"/>
<comment type="caution">
    <text evidence="1">The sequence shown here is derived from an EMBL/GenBank/DDBJ whole genome shotgun (WGS) entry which is preliminary data.</text>
</comment>
<evidence type="ECO:0000313" key="2">
    <source>
        <dbReference type="Proteomes" id="UP001163603"/>
    </source>
</evidence>
<accession>A0ACC0XSD7</accession>
<dbReference type="EMBL" id="CM047745">
    <property type="protein sequence ID" value="KAJ0024371.1"/>
    <property type="molecule type" value="Genomic_DNA"/>
</dbReference>
<gene>
    <name evidence="1" type="ORF">Pint_08690</name>
</gene>
<keyword evidence="2" id="KW-1185">Reference proteome</keyword>
<sequence>MIFHILLLTAFWVVANHFRNKIKNLPPTPFPTLPIIGHLYLLKQPLYRTLSKISARYGPIPLLKFGSRRVLLVSSPSVAEECLTKNDITFANRPNLLVGKHLGTITLASYGLHTGTTGETSGRFLPLRSYPPIVCKHSPLLA</sequence>
<reference evidence="2" key="1">
    <citation type="journal article" date="2023" name="G3 (Bethesda)">
        <title>Genome assembly and association tests identify interacting loci associated with vigor, precocity, and sex in interspecific pistachio rootstocks.</title>
        <authorList>
            <person name="Palmer W."/>
            <person name="Jacygrad E."/>
            <person name="Sagayaradj S."/>
            <person name="Cavanaugh K."/>
            <person name="Han R."/>
            <person name="Bertier L."/>
            <person name="Beede B."/>
            <person name="Kafkas S."/>
            <person name="Golino D."/>
            <person name="Preece J."/>
            <person name="Michelmore R."/>
        </authorList>
    </citation>
    <scope>NUCLEOTIDE SEQUENCE [LARGE SCALE GENOMIC DNA]</scope>
</reference>
<name>A0ACC0XSD7_9ROSI</name>
<dbReference type="Proteomes" id="UP001163603">
    <property type="component" value="Chromosome 10"/>
</dbReference>
<protein>
    <submittedName>
        <fullName evidence="1">Uncharacterized protein</fullName>
    </submittedName>
</protein>
<evidence type="ECO:0000313" key="1">
    <source>
        <dbReference type="EMBL" id="KAJ0024371.1"/>
    </source>
</evidence>